<organism evidence="1 2">
    <name type="scientific">Streblomastix strix</name>
    <dbReference type="NCBI Taxonomy" id="222440"/>
    <lineage>
        <taxon>Eukaryota</taxon>
        <taxon>Metamonada</taxon>
        <taxon>Preaxostyla</taxon>
        <taxon>Oxymonadida</taxon>
        <taxon>Streblomastigidae</taxon>
        <taxon>Streblomastix</taxon>
    </lineage>
</organism>
<reference evidence="1 2" key="1">
    <citation type="submission" date="2019-03" db="EMBL/GenBank/DDBJ databases">
        <title>Single cell metagenomics reveals metabolic interactions within the superorganism composed of flagellate Streblomastix strix and complex community of Bacteroidetes bacteria on its surface.</title>
        <authorList>
            <person name="Treitli S.C."/>
            <person name="Kolisko M."/>
            <person name="Husnik F."/>
            <person name="Keeling P."/>
            <person name="Hampl V."/>
        </authorList>
    </citation>
    <scope>NUCLEOTIDE SEQUENCE [LARGE SCALE GENOMIC DNA]</scope>
    <source>
        <strain evidence="1">ST1C</strain>
    </source>
</reference>
<feature type="non-terminal residue" evidence="1">
    <location>
        <position position="197"/>
    </location>
</feature>
<gene>
    <name evidence="1" type="ORF">EZS28_055594</name>
</gene>
<evidence type="ECO:0008006" key="3">
    <source>
        <dbReference type="Google" id="ProtNLM"/>
    </source>
</evidence>
<comment type="caution">
    <text evidence="1">The sequence shown here is derived from an EMBL/GenBank/DDBJ whole genome shotgun (WGS) entry which is preliminary data.</text>
</comment>
<sequence>TLSWTRTNIDNLQTYSEPNYRAGVIKAYDSPVTIVDSKFTNIKLNQKQVNSGVNRVGGSILNFDSYTTASGFDITGSVFENITAVTFRNNTNEILLGGAIYVDFVQGNSNFNLAGNTFKNIRIENGHGKGGVFYFEFYTYTSDINHINIIGDRYERNYASDDGGVFHIDKFNVRLNITNIALFSNSVDGTVLVGNEQ</sequence>
<evidence type="ECO:0000313" key="2">
    <source>
        <dbReference type="Proteomes" id="UP000324800"/>
    </source>
</evidence>
<accession>A0A5J4Q0K3</accession>
<dbReference type="EMBL" id="SNRW01047890">
    <property type="protein sequence ID" value="KAA6314384.1"/>
    <property type="molecule type" value="Genomic_DNA"/>
</dbReference>
<evidence type="ECO:0000313" key="1">
    <source>
        <dbReference type="EMBL" id="KAA6314384.1"/>
    </source>
</evidence>
<proteinExistence type="predicted"/>
<name>A0A5J4Q0K3_9EUKA</name>
<dbReference type="AlphaFoldDB" id="A0A5J4Q0K3"/>
<dbReference type="Proteomes" id="UP000324800">
    <property type="component" value="Unassembled WGS sequence"/>
</dbReference>
<feature type="non-terminal residue" evidence="1">
    <location>
        <position position="1"/>
    </location>
</feature>
<protein>
    <recommendedName>
        <fullName evidence="3">Right handed beta helix domain-containing protein</fullName>
    </recommendedName>
</protein>